<dbReference type="Proteomes" id="UP000199550">
    <property type="component" value="Unassembled WGS sequence"/>
</dbReference>
<dbReference type="STRING" id="195913.SAMN04488004_105129"/>
<dbReference type="RefSeq" id="WP_090186944.1">
    <property type="nucleotide sequence ID" value="NZ_CP072994.1"/>
</dbReference>
<evidence type="ECO:0000259" key="7">
    <source>
        <dbReference type="PROSITE" id="PS50850"/>
    </source>
</evidence>
<feature type="transmembrane region" description="Helical" evidence="6">
    <location>
        <begin position="43"/>
        <end position="62"/>
    </location>
</feature>
<keyword evidence="4 6" id="KW-1133">Transmembrane helix</keyword>
<dbReference type="PANTHER" id="PTHR43124">
    <property type="entry name" value="PURINE EFFLUX PUMP PBUE"/>
    <property type="match status" value="1"/>
</dbReference>
<name>A0A1I4E0X9_9RHOB</name>
<keyword evidence="5 6" id="KW-0472">Membrane</keyword>
<feature type="transmembrane region" description="Helical" evidence="6">
    <location>
        <begin position="293"/>
        <end position="313"/>
    </location>
</feature>
<feature type="transmembrane region" description="Helical" evidence="6">
    <location>
        <begin position="125"/>
        <end position="149"/>
    </location>
</feature>
<feature type="transmembrane region" description="Helical" evidence="6">
    <location>
        <begin position="95"/>
        <end position="118"/>
    </location>
</feature>
<comment type="subcellular location">
    <subcellularLocation>
        <location evidence="1">Cell membrane</location>
        <topology evidence="1">Multi-pass membrane protein</topology>
    </subcellularLocation>
</comment>
<keyword evidence="3 6" id="KW-0812">Transmembrane</keyword>
<evidence type="ECO:0000313" key="8">
    <source>
        <dbReference type="EMBL" id="SFK97781.1"/>
    </source>
</evidence>
<dbReference type="InterPro" id="IPR011701">
    <property type="entry name" value="MFS"/>
</dbReference>
<sequence>MTKGLIVLALSYALSQFYRAFLPVLSPILKQDLGATPQDLATASGVWFLVFAAMQIPVGSALDRFGPRWTASILFALGGAGGALVFALAQTPAHIIWAMALLGIGCSPVLMAAYYIFARQYPARLFATLATAMIGLGSLGNIAGASPLAWCVESFGWRPTLLALAAISLATALGIAALARDPERTPGPSRGSVIDLLKMPALWPIFAFMFVCYAPSAGLRGLWAGPYAAEVFGADTQIIGRVTLVMGLAMIAGSFAYGPMDRLLGTRKWVVVAGNALALAALIALALDPAASLVRSTVLLAVLGFGGAAYGMIIAHARAFFPPHLTGRGVTLMNLFGIGGVGVMQNATGPIYRMGTTPEQSFTLIFAAFAVLLAAGLLIYLTATDRTD</sequence>
<dbReference type="SUPFAM" id="SSF103473">
    <property type="entry name" value="MFS general substrate transporter"/>
    <property type="match status" value="1"/>
</dbReference>
<keyword evidence="2" id="KW-1003">Cell membrane</keyword>
<dbReference type="AlphaFoldDB" id="A0A1I4E0X9"/>
<feature type="transmembrane region" description="Helical" evidence="6">
    <location>
        <begin position="325"/>
        <end position="344"/>
    </location>
</feature>
<dbReference type="OrthoDB" id="272777at2"/>
<evidence type="ECO:0000256" key="6">
    <source>
        <dbReference type="SAM" id="Phobius"/>
    </source>
</evidence>
<evidence type="ECO:0000256" key="2">
    <source>
        <dbReference type="ARBA" id="ARBA00022475"/>
    </source>
</evidence>
<dbReference type="Gene3D" id="1.20.1250.20">
    <property type="entry name" value="MFS general substrate transporter like domains"/>
    <property type="match status" value="2"/>
</dbReference>
<feature type="domain" description="Major facilitator superfamily (MFS) profile" evidence="7">
    <location>
        <begin position="4"/>
        <end position="388"/>
    </location>
</feature>
<accession>A0A1I4E0X9</accession>
<evidence type="ECO:0000256" key="4">
    <source>
        <dbReference type="ARBA" id="ARBA00022989"/>
    </source>
</evidence>
<dbReference type="InterPro" id="IPR020846">
    <property type="entry name" value="MFS_dom"/>
</dbReference>
<dbReference type="Pfam" id="PF07690">
    <property type="entry name" value="MFS_1"/>
    <property type="match status" value="1"/>
</dbReference>
<feature type="transmembrane region" description="Helical" evidence="6">
    <location>
        <begin position="238"/>
        <end position="257"/>
    </location>
</feature>
<organism evidence="8 9">
    <name type="scientific">Loktanella salsilacus</name>
    <dbReference type="NCBI Taxonomy" id="195913"/>
    <lineage>
        <taxon>Bacteria</taxon>
        <taxon>Pseudomonadati</taxon>
        <taxon>Pseudomonadota</taxon>
        <taxon>Alphaproteobacteria</taxon>
        <taxon>Rhodobacterales</taxon>
        <taxon>Roseobacteraceae</taxon>
        <taxon>Loktanella</taxon>
    </lineage>
</organism>
<feature type="transmembrane region" description="Helical" evidence="6">
    <location>
        <begin position="269"/>
        <end position="287"/>
    </location>
</feature>
<keyword evidence="9" id="KW-1185">Reference proteome</keyword>
<dbReference type="GO" id="GO:0022857">
    <property type="term" value="F:transmembrane transporter activity"/>
    <property type="evidence" value="ECO:0007669"/>
    <property type="project" value="InterPro"/>
</dbReference>
<feature type="transmembrane region" description="Helical" evidence="6">
    <location>
        <begin position="69"/>
        <end position="89"/>
    </location>
</feature>
<evidence type="ECO:0000256" key="5">
    <source>
        <dbReference type="ARBA" id="ARBA00023136"/>
    </source>
</evidence>
<protein>
    <submittedName>
        <fullName evidence="8">Predicted arabinose efflux permease, MFS family</fullName>
    </submittedName>
</protein>
<feature type="transmembrane region" description="Helical" evidence="6">
    <location>
        <begin position="364"/>
        <end position="383"/>
    </location>
</feature>
<proteinExistence type="predicted"/>
<dbReference type="GO" id="GO:0005886">
    <property type="term" value="C:plasma membrane"/>
    <property type="evidence" value="ECO:0007669"/>
    <property type="project" value="UniProtKB-SubCell"/>
</dbReference>
<evidence type="ECO:0000256" key="3">
    <source>
        <dbReference type="ARBA" id="ARBA00022692"/>
    </source>
</evidence>
<dbReference type="EMBL" id="FOTF01000005">
    <property type="protein sequence ID" value="SFK97781.1"/>
    <property type="molecule type" value="Genomic_DNA"/>
</dbReference>
<dbReference type="PROSITE" id="PS50850">
    <property type="entry name" value="MFS"/>
    <property type="match status" value="1"/>
</dbReference>
<dbReference type="InterPro" id="IPR036259">
    <property type="entry name" value="MFS_trans_sf"/>
</dbReference>
<feature type="transmembrane region" description="Helical" evidence="6">
    <location>
        <begin position="161"/>
        <end position="179"/>
    </location>
</feature>
<evidence type="ECO:0000256" key="1">
    <source>
        <dbReference type="ARBA" id="ARBA00004651"/>
    </source>
</evidence>
<dbReference type="PANTHER" id="PTHR43124:SF3">
    <property type="entry name" value="CHLORAMPHENICOL EFFLUX PUMP RV0191"/>
    <property type="match status" value="1"/>
</dbReference>
<evidence type="ECO:0000313" key="9">
    <source>
        <dbReference type="Proteomes" id="UP000199550"/>
    </source>
</evidence>
<gene>
    <name evidence="8" type="ORF">SAMN04488004_105129</name>
</gene>
<dbReference type="GeneID" id="97892054"/>
<dbReference type="InterPro" id="IPR050189">
    <property type="entry name" value="MFS_Efflux_Transporters"/>
</dbReference>
<reference evidence="8 9" key="1">
    <citation type="submission" date="2016-10" db="EMBL/GenBank/DDBJ databases">
        <authorList>
            <person name="de Groot N.N."/>
        </authorList>
    </citation>
    <scope>NUCLEOTIDE SEQUENCE [LARGE SCALE GENOMIC DNA]</scope>
    <source>
        <strain evidence="8 9">DSM 16199</strain>
    </source>
</reference>
<feature type="transmembrane region" description="Helical" evidence="6">
    <location>
        <begin position="200"/>
        <end position="218"/>
    </location>
</feature>